<reference evidence="2 3" key="1">
    <citation type="submission" date="2018-10" db="EMBL/GenBank/DDBJ databases">
        <title>Sphingobacterium sp. M05W1-28.</title>
        <authorList>
            <person name="Cai H."/>
        </authorList>
    </citation>
    <scope>NUCLEOTIDE SEQUENCE [LARGE SCALE GENOMIC DNA]</scope>
    <source>
        <strain evidence="2 3">M05W1-28</strain>
    </source>
</reference>
<keyword evidence="1" id="KW-1133">Transmembrane helix</keyword>
<keyword evidence="3" id="KW-1185">Reference proteome</keyword>
<dbReference type="Proteomes" id="UP000282423">
    <property type="component" value="Unassembled WGS sequence"/>
</dbReference>
<dbReference type="Pfam" id="PF12650">
    <property type="entry name" value="DUF3784"/>
    <property type="match status" value="1"/>
</dbReference>
<organism evidence="2 3">
    <name type="scientific">Sphingobacterium puteale</name>
    <dbReference type="NCBI Taxonomy" id="2420510"/>
    <lineage>
        <taxon>Bacteria</taxon>
        <taxon>Pseudomonadati</taxon>
        <taxon>Bacteroidota</taxon>
        <taxon>Sphingobacteriia</taxon>
        <taxon>Sphingobacteriales</taxon>
        <taxon>Sphingobacteriaceae</taxon>
        <taxon>Sphingobacterium</taxon>
    </lineage>
</organism>
<protein>
    <submittedName>
        <fullName evidence="2">DUF3784 domain-containing protein</fullName>
    </submittedName>
</protein>
<evidence type="ECO:0000313" key="2">
    <source>
        <dbReference type="EMBL" id="RKO69428.1"/>
    </source>
</evidence>
<evidence type="ECO:0000313" key="3">
    <source>
        <dbReference type="Proteomes" id="UP000282423"/>
    </source>
</evidence>
<feature type="transmembrane region" description="Helical" evidence="1">
    <location>
        <begin position="54"/>
        <end position="73"/>
    </location>
</feature>
<dbReference type="AlphaFoldDB" id="A0A420VSR8"/>
<dbReference type="InterPro" id="IPR017259">
    <property type="entry name" value="UCP037672"/>
</dbReference>
<keyword evidence="1" id="KW-0812">Transmembrane</keyword>
<gene>
    <name evidence="2" type="ORF">D7322_21955</name>
</gene>
<dbReference type="RefSeq" id="WP_121126357.1">
    <property type="nucleotide sequence ID" value="NZ_RBWS01000019.1"/>
</dbReference>
<sequence length="133" mass="15303">MIILILVLSAMLATVAFLVTEKNADASLSGYNTLSTAEKQQFDIKAFIPYFRKFHLLLAVSYLLISIFLLFAISSHWAKIFSIAYPLLAYIFFIWKANSFFLKRNKKQYILSIVVICFLFIVLIAMMVLFLRG</sequence>
<name>A0A420VSR8_9SPHI</name>
<keyword evidence="1" id="KW-0472">Membrane</keyword>
<feature type="transmembrane region" description="Helical" evidence="1">
    <location>
        <begin position="109"/>
        <end position="131"/>
    </location>
</feature>
<dbReference type="EMBL" id="RBWS01000019">
    <property type="protein sequence ID" value="RKO69428.1"/>
    <property type="molecule type" value="Genomic_DNA"/>
</dbReference>
<feature type="transmembrane region" description="Helical" evidence="1">
    <location>
        <begin position="80"/>
        <end position="97"/>
    </location>
</feature>
<accession>A0A420VSR8</accession>
<evidence type="ECO:0000256" key="1">
    <source>
        <dbReference type="SAM" id="Phobius"/>
    </source>
</evidence>
<dbReference type="OrthoDB" id="954876at2"/>
<proteinExistence type="predicted"/>
<comment type="caution">
    <text evidence="2">The sequence shown here is derived from an EMBL/GenBank/DDBJ whole genome shotgun (WGS) entry which is preliminary data.</text>
</comment>